<organism evidence="2 3">
    <name type="scientific">Rahnella sp. (strain Y9602)</name>
    <dbReference type="NCBI Taxonomy" id="2703885"/>
    <lineage>
        <taxon>Bacteria</taxon>
        <taxon>Pseudomonadati</taxon>
        <taxon>Pseudomonadota</taxon>
        <taxon>Gammaproteobacteria</taxon>
        <taxon>Enterobacterales</taxon>
        <taxon>Yersiniaceae</taxon>
        <taxon>Rahnella</taxon>
    </lineage>
</organism>
<keyword evidence="1" id="KW-1133">Transmembrane helix</keyword>
<feature type="transmembrane region" description="Helical" evidence="1">
    <location>
        <begin position="34"/>
        <end position="58"/>
    </location>
</feature>
<evidence type="ECO:0000313" key="3">
    <source>
        <dbReference type="Proteomes" id="UP001598201"/>
    </source>
</evidence>
<sequence length="189" mass="20907">MKGFIASDISADLSMLMDGFSTDKRIVPSATISLKLSAVIPVASLIMSFTSALIVYFAGYNPELTLQAFIDYFLNDGWVFVAPTLIVGILFTLMSYNNLIVYLAIPESIRRRSVVMTHLRKVTKRTIGFFLILMLVATFLSGYSTWFAFSITGLLFSLLFIVNIIVGSEINRLGAGLAIEKISKLVKKI</sequence>
<feature type="transmembrane region" description="Helical" evidence="1">
    <location>
        <begin position="78"/>
        <end position="105"/>
    </location>
</feature>
<keyword evidence="3" id="KW-1185">Reference proteome</keyword>
<accession>A0ABW6CGT0</accession>
<protein>
    <submittedName>
        <fullName evidence="2">Uncharacterized protein</fullName>
    </submittedName>
</protein>
<comment type="caution">
    <text evidence="2">The sequence shown here is derived from an EMBL/GenBank/DDBJ whole genome shotgun (WGS) entry which is preliminary data.</text>
</comment>
<evidence type="ECO:0000256" key="1">
    <source>
        <dbReference type="SAM" id="Phobius"/>
    </source>
</evidence>
<dbReference type="RefSeq" id="WP_379672540.1">
    <property type="nucleotide sequence ID" value="NZ_JBHUCJ010000207.1"/>
</dbReference>
<feature type="transmembrane region" description="Helical" evidence="1">
    <location>
        <begin position="126"/>
        <end position="143"/>
    </location>
</feature>
<keyword evidence="1" id="KW-0812">Transmembrane</keyword>
<keyword evidence="1" id="KW-0472">Membrane</keyword>
<dbReference type="EMBL" id="JBHUCJ010000207">
    <property type="protein sequence ID" value="MFD3227291.1"/>
    <property type="molecule type" value="Genomic_DNA"/>
</dbReference>
<evidence type="ECO:0000313" key="2">
    <source>
        <dbReference type="EMBL" id="MFD3227291.1"/>
    </source>
</evidence>
<gene>
    <name evidence="2" type="ORF">ACFPK4_27600</name>
</gene>
<proteinExistence type="predicted"/>
<dbReference type="Proteomes" id="UP001598201">
    <property type="component" value="Unassembled WGS sequence"/>
</dbReference>
<reference evidence="2 3" key="1">
    <citation type="submission" date="2024-09" db="EMBL/GenBank/DDBJ databases">
        <title>Genomes of Rahnella.</title>
        <authorList>
            <person name="Mnguni F.C."/>
            <person name="Shin G.Y."/>
            <person name="Coutinho T."/>
        </authorList>
    </citation>
    <scope>NUCLEOTIDE SEQUENCE [LARGE SCALE GENOMIC DNA]</scope>
    <source>
        <strain evidence="2 3">20WA0057</strain>
    </source>
</reference>
<feature type="transmembrane region" description="Helical" evidence="1">
    <location>
        <begin position="149"/>
        <end position="166"/>
    </location>
</feature>
<name>A0ABW6CGT0_RAHSY</name>